<keyword evidence="10" id="KW-0540">Nuclease</keyword>
<dbReference type="InterPro" id="IPR036866">
    <property type="entry name" value="RibonucZ/Hydroxyglut_hydro"/>
</dbReference>
<evidence type="ECO:0000256" key="6">
    <source>
        <dbReference type="ARBA" id="ARBA00012477"/>
    </source>
</evidence>
<evidence type="ECO:0000256" key="2">
    <source>
        <dbReference type="ARBA" id="ARBA00001947"/>
    </source>
</evidence>
<dbReference type="Proteomes" id="UP001151699">
    <property type="component" value="Chromosome A"/>
</dbReference>
<evidence type="ECO:0000256" key="20">
    <source>
        <dbReference type="ARBA" id="ARBA00032104"/>
    </source>
</evidence>
<comment type="subunit">
    <text evidence="23">Homodimer. Interacts with PTCD1.</text>
</comment>
<evidence type="ECO:0000256" key="19">
    <source>
        <dbReference type="ARBA" id="ARBA00030729"/>
    </source>
</evidence>
<evidence type="ECO:0000256" key="14">
    <source>
        <dbReference type="ARBA" id="ARBA00022833"/>
    </source>
</evidence>
<proteinExistence type="inferred from homology"/>
<evidence type="ECO:0000256" key="13">
    <source>
        <dbReference type="ARBA" id="ARBA00022801"/>
    </source>
</evidence>
<evidence type="ECO:0000256" key="7">
    <source>
        <dbReference type="ARBA" id="ARBA00013357"/>
    </source>
</evidence>
<evidence type="ECO:0000313" key="26">
    <source>
        <dbReference type="EMBL" id="KAJ6648448.1"/>
    </source>
</evidence>
<evidence type="ECO:0000256" key="22">
    <source>
        <dbReference type="ARBA" id="ARBA00046098"/>
    </source>
</evidence>
<evidence type="ECO:0000256" key="15">
    <source>
        <dbReference type="ARBA" id="ARBA00022946"/>
    </source>
</evidence>
<comment type="similarity">
    <text evidence="5">Belongs to the RNase Z family.</text>
</comment>
<gene>
    <name evidence="26" type="primary">RNaseZ</name>
    <name evidence="26" type="ORF">Bhyg_03676</name>
</gene>
<evidence type="ECO:0000256" key="10">
    <source>
        <dbReference type="ARBA" id="ARBA00022722"/>
    </source>
</evidence>
<evidence type="ECO:0000313" key="27">
    <source>
        <dbReference type="Proteomes" id="UP001151699"/>
    </source>
</evidence>
<dbReference type="GO" id="GO:0042781">
    <property type="term" value="F:3'-tRNA processing endoribonuclease activity"/>
    <property type="evidence" value="ECO:0007669"/>
    <property type="project" value="UniProtKB-EC"/>
</dbReference>
<organism evidence="26 27">
    <name type="scientific">Pseudolycoriella hygida</name>
    <dbReference type="NCBI Taxonomy" id="35572"/>
    <lineage>
        <taxon>Eukaryota</taxon>
        <taxon>Metazoa</taxon>
        <taxon>Ecdysozoa</taxon>
        <taxon>Arthropoda</taxon>
        <taxon>Hexapoda</taxon>
        <taxon>Insecta</taxon>
        <taxon>Pterygota</taxon>
        <taxon>Neoptera</taxon>
        <taxon>Endopterygota</taxon>
        <taxon>Diptera</taxon>
        <taxon>Nematocera</taxon>
        <taxon>Sciaroidea</taxon>
        <taxon>Sciaridae</taxon>
        <taxon>Pseudolycoriella</taxon>
    </lineage>
</organism>
<evidence type="ECO:0000256" key="3">
    <source>
        <dbReference type="ARBA" id="ARBA00004123"/>
    </source>
</evidence>
<sequence length="845" mass="95577">MTTKYCIFPKSMKFPVTVFGFVTHSVKHSIPYSTKLSNKELQKMLLQMPRDTKYVSETQKQRLKIKERCKKYIPGTVNVQVVGSGSLGSPASVYLFTDQQRYLFNCGEGTQRLSHEHKTKLARLEHIFMTRTTWDRTGGLPGLALTLQDNGVPSVTLHGPDGLGDIFKAMQRFVILKNLKVEAPTCEDGIIHDDQVLTIRAISFNRNITDNEQQNDSPPPVVDDTDYYSLEKCNDNGEISVSSTPVEQKEESAKRSCGSTVMAFLCRLKPRAGRLDLVRCVEKNVPPGPLFAQLKSGNSITLPNGTTVHSKDVCHDSDPGPIFIIIDIPSVEFLNSLEDKEDLFTAHQKTAASDDDMASLVIHFSPPDVIDDPVYQDFMNKFDKKTKHLVLNETNKFSGFLSSHRIQIQLNQLNDKTFPILAEYESQCRNGNVSSNKKVKYDESIVQSSTSEVQSTEEHLTCEQVSASTYYHLRPHKGLDRLNELVVNYDEYIGESAEIPGFLESLDDLKQQLRQSYVNEKTLRGDEYPKILFLGTGSCIPNKTRNVSAILVHTTSNSSILLDCGEGTFGQMIRFYGKDKTREVLKNLKAIYVSHMHADHHLGLIGILEGRRRLLNNAAPIMLLAPWQISSFLDFYNRRIDSIRKEYFLVPNGDLLEQPLNDARAAELGLNFISTCLVRHCPHAYGIAFEISADEPFKITYSGDTIPCEELVRLGKNSTLLIHEATMEDDLEEQARYKMHSTVSQAVSQGVKMNAKYTLLTHFSQRYAKLPRLEEEINKNVCIAFDNMEVTSVDLEYFHLLYPTLKVLFNEHCQLLENKALKRVHREQRVVNFTNQVVKTGKNVG</sequence>
<dbReference type="InterPro" id="IPR027794">
    <property type="entry name" value="tRNase_Z_dom"/>
</dbReference>
<dbReference type="SUPFAM" id="SSF56281">
    <property type="entry name" value="Metallo-hydrolase/oxidoreductase"/>
    <property type="match status" value="2"/>
</dbReference>
<keyword evidence="16" id="KW-0496">Mitochondrion</keyword>
<keyword evidence="8" id="KW-0597">Phosphoprotein</keyword>
<keyword evidence="13" id="KW-0378">Hydrolase</keyword>
<dbReference type="GO" id="GO:1990180">
    <property type="term" value="P:mitochondrial tRNA 3'-end processing"/>
    <property type="evidence" value="ECO:0007669"/>
    <property type="project" value="TreeGrafter"/>
</dbReference>
<dbReference type="EC" id="3.1.26.11" evidence="6"/>
<accession>A0A9Q0NE55</accession>
<dbReference type="Pfam" id="PF12706">
    <property type="entry name" value="Lactamase_B_2"/>
    <property type="match status" value="1"/>
</dbReference>
<evidence type="ECO:0000256" key="12">
    <source>
        <dbReference type="ARBA" id="ARBA00022759"/>
    </source>
</evidence>
<evidence type="ECO:0000259" key="25">
    <source>
        <dbReference type="Pfam" id="PF13691"/>
    </source>
</evidence>
<keyword evidence="17" id="KW-0539">Nucleus</keyword>
<feature type="domain" description="Metallo-beta-lactamase" evidence="24">
    <location>
        <begin position="560"/>
        <end position="763"/>
    </location>
</feature>
<dbReference type="EMBL" id="WJQU01000001">
    <property type="protein sequence ID" value="KAJ6648448.1"/>
    <property type="molecule type" value="Genomic_DNA"/>
</dbReference>
<comment type="catalytic activity">
    <reaction evidence="1">
        <text>Endonucleolytic cleavage of RNA, removing extra 3' nucleotides from tRNA precursor, generating 3' termini of tRNAs. A 3'-hydroxy group is left at the tRNA terminus and a 5'-phosphoryl group is left at the trailer molecule.</text>
        <dbReference type="EC" id="3.1.26.11"/>
    </reaction>
</comment>
<keyword evidence="11" id="KW-0479">Metal-binding</keyword>
<evidence type="ECO:0000256" key="9">
    <source>
        <dbReference type="ARBA" id="ARBA00022694"/>
    </source>
</evidence>
<evidence type="ECO:0000256" key="21">
    <source>
        <dbReference type="ARBA" id="ARBA00032616"/>
    </source>
</evidence>
<dbReference type="InterPro" id="IPR047151">
    <property type="entry name" value="RNZ2-like"/>
</dbReference>
<evidence type="ECO:0000256" key="11">
    <source>
        <dbReference type="ARBA" id="ARBA00022723"/>
    </source>
</evidence>
<name>A0A9Q0NE55_9DIPT</name>
<evidence type="ECO:0000256" key="1">
    <source>
        <dbReference type="ARBA" id="ARBA00000402"/>
    </source>
</evidence>
<evidence type="ECO:0000256" key="5">
    <source>
        <dbReference type="ARBA" id="ARBA00007823"/>
    </source>
</evidence>
<reference evidence="26" key="1">
    <citation type="submission" date="2022-07" db="EMBL/GenBank/DDBJ databases">
        <authorList>
            <person name="Trinca V."/>
            <person name="Uliana J.V.C."/>
            <person name="Torres T.T."/>
            <person name="Ward R.J."/>
            <person name="Monesi N."/>
        </authorList>
    </citation>
    <scope>NUCLEOTIDE SEQUENCE</scope>
    <source>
        <strain evidence="26">HSMRA1968</strain>
        <tissue evidence="26">Whole embryos</tissue>
    </source>
</reference>
<dbReference type="PANTHER" id="PTHR12553:SF49">
    <property type="entry name" value="ZINC PHOSPHODIESTERASE ELAC PROTEIN 2"/>
    <property type="match status" value="1"/>
</dbReference>
<protein>
    <recommendedName>
        <fullName evidence="7">Zinc phosphodiesterase ELAC protein 2</fullName>
        <ecNumber evidence="6">3.1.26.11</ecNumber>
    </recommendedName>
    <alternativeName>
        <fullName evidence="21">ElaC homolog protein 2</fullName>
    </alternativeName>
    <alternativeName>
        <fullName evidence="19">Ribonuclease Z 2</fullName>
    </alternativeName>
    <alternativeName>
        <fullName evidence="20">tRNA 3 endonuclease 2</fullName>
    </alternativeName>
    <alternativeName>
        <fullName evidence="18">tRNase Z 2</fullName>
    </alternativeName>
</protein>
<comment type="subcellular location">
    <subcellularLocation>
        <location evidence="4">Mitochondrion matrix</location>
    </subcellularLocation>
    <subcellularLocation>
        <location evidence="3">Nucleus</location>
    </subcellularLocation>
</comment>
<keyword evidence="15" id="KW-0809">Transit peptide</keyword>
<dbReference type="CDD" id="cd07718">
    <property type="entry name" value="RNaseZ_ELAC1_ELAC2-C-term-like_MBL-fold"/>
    <property type="match status" value="1"/>
</dbReference>
<evidence type="ECO:0000256" key="23">
    <source>
        <dbReference type="ARBA" id="ARBA00047136"/>
    </source>
</evidence>
<dbReference type="Gene3D" id="3.60.15.10">
    <property type="entry name" value="Ribonuclease Z/Hydroxyacylglutathione hydrolase-like"/>
    <property type="match status" value="3"/>
</dbReference>
<dbReference type="GO" id="GO:0046872">
    <property type="term" value="F:metal ion binding"/>
    <property type="evidence" value="ECO:0007669"/>
    <property type="project" value="UniProtKB-KW"/>
</dbReference>
<dbReference type="Pfam" id="PF13691">
    <property type="entry name" value="Lactamase_B_4"/>
    <property type="match status" value="1"/>
</dbReference>
<keyword evidence="14" id="KW-0862">Zinc</keyword>
<comment type="caution">
    <text evidence="26">The sequence shown here is derived from an EMBL/GenBank/DDBJ whole genome shotgun (WGS) entry which is preliminary data.</text>
</comment>
<comment type="cofactor">
    <cofactor evidence="2">
        <name>Zn(2+)</name>
        <dbReference type="ChEBI" id="CHEBI:29105"/>
    </cofactor>
</comment>
<evidence type="ECO:0000259" key="24">
    <source>
        <dbReference type="Pfam" id="PF12706"/>
    </source>
</evidence>
<dbReference type="InterPro" id="IPR001279">
    <property type="entry name" value="Metallo-B-lactamas"/>
</dbReference>
<dbReference type="PANTHER" id="PTHR12553">
    <property type="entry name" value="ZINC PHOSPHODIESTERASE ELAC PROTEIN 2"/>
    <property type="match status" value="1"/>
</dbReference>
<dbReference type="GO" id="GO:0005634">
    <property type="term" value="C:nucleus"/>
    <property type="evidence" value="ECO:0007669"/>
    <property type="project" value="UniProtKB-SubCell"/>
</dbReference>
<dbReference type="GO" id="GO:0042645">
    <property type="term" value="C:mitochondrial nucleoid"/>
    <property type="evidence" value="ECO:0007669"/>
    <property type="project" value="UniProtKB-ARBA"/>
</dbReference>
<keyword evidence="12" id="KW-0255">Endonuclease</keyword>
<evidence type="ECO:0000256" key="16">
    <source>
        <dbReference type="ARBA" id="ARBA00023128"/>
    </source>
</evidence>
<comment type="function">
    <text evidence="22">Zinc phosphodiesterase, which displays mitochondrial tRNA 3'-processing endonuclease activity. Involved in tRNA maturation, by removing a 3'-trailer from precursor tRNA. Associates with mitochondrial DNA complexes at the nucleoids to initiate RNA processing and ribosome assembly.</text>
</comment>
<keyword evidence="9" id="KW-0819">tRNA processing</keyword>
<evidence type="ECO:0000256" key="4">
    <source>
        <dbReference type="ARBA" id="ARBA00004305"/>
    </source>
</evidence>
<feature type="domain" description="tRNase Z endonuclease" evidence="25">
    <location>
        <begin position="81"/>
        <end position="139"/>
    </location>
</feature>
<evidence type="ECO:0000256" key="18">
    <source>
        <dbReference type="ARBA" id="ARBA00030689"/>
    </source>
</evidence>
<evidence type="ECO:0000256" key="8">
    <source>
        <dbReference type="ARBA" id="ARBA00022553"/>
    </source>
</evidence>
<keyword evidence="27" id="KW-1185">Reference proteome</keyword>
<evidence type="ECO:0000256" key="17">
    <source>
        <dbReference type="ARBA" id="ARBA00023242"/>
    </source>
</evidence>
<dbReference type="OrthoDB" id="527344at2759"/>
<dbReference type="AlphaFoldDB" id="A0A9Q0NE55"/>
<dbReference type="FunFam" id="3.60.15.10:FF:000014">
    <property type="entry name" value="Zinc phosphodiesterase ELAC protein 2"/>
    <property type="match status" value="1"/>
</dbReference>